<keyword evidence="2" id="KW-0812">Transmembrane</keyword>
<dbReference type="EMBL" id="LUEZ02000149">
    <property type="protein sequence ID" value="RDB15605.1"/>
    <property type="molecule type" value="Genomic_DNA"/>
</dbReference>
<comment type="caution">
    <text evidence="3">The sequence shown here is derived from an EMBL/GenBank/DDBJ whole genome shotgun (WGS) entry which is preliminary data.</text>
</comment>
<evidence type="ECO:0000256" key="2">
    <source>
        <dbReference type="SAM" id="Phobius"/>
    </source>
</evidence>
<keyword evidence="4" id="KW-1185">Reference proteome</keyword>
<feature type="transmembrane region" description="Helical" evidence="2">
    <location>
        <begin position="43"/>
        <end position="63"/>
    </location>
</feature>
<keyword evidence="2" id="KW-1133">Transmembrane helix</keyword>
<dbReference type="Proteomes" id="UP000076154">
    <property type="component" value="Unassembled WGS sequence"/>
</dbReference>
<dbReference type="AlphaFoldDB" id="A0A369J5B7"/>
<accession>A0A369J5B7</accession>
<name>A0A369J5B7_HYPMA</name>
<gene>
    <name evidence="3" type="ORF">Hypma_004050</name>
</gene>
<organism evidence="3 4">
    <name type="scientific">Hypsizygus marmoreus</name>
    <name type="common">White beech mushroom</name>
    <name type="synonym">Agaricus marmoreus</name>
    <dbReference type="NCBI Taxonomy" id="39966"/>
    <lineage>
        <taxon>Eukaryota</taxon>
        <taxon>Fungi</taxon>
        <taxon>Dikarya</taxon>
        <taxon>Basidiomycota</taxon>
        <taxon>Agaricomycotina</taxon>
        <taxon>Agaricomycetes</taxon>
        <taxon>Agaricomycetidae</taxon>
        <taxon>Agaricales</taxon>
        <taxon>Tricholomatineae</taxon>
        <taxon>Lyophyllaceae</taxon>
        <taxon>Hypsizygus</taxon>
    </lineage>
</organism>
<evidence type="ECO:0000313" key="3">
    <source>
        <dbReference type="EMBL" id="RDB15605.1"/>
    </source>
</evidence>
<reference evidence="3" key="1">
    <citation type="submission" date="2018-04" db="EMBL/GenBank/DDBJ databases">
        <title>Whole genome sequencing of Hypsizygus marmoreus.</title>
        <authorList>
            <person name="Choi I.-G."/>
            <person name="Min B."/>
            <person name="Kim J.-G."/>
            <person name="Kim S."/>
            <person name="Oh Y.-L."/>
            <person name="Kong W.-S."/>
            <person name="Park H."/>
            <person name="Jeong J."/>
            <person name="Song E.-S."/>
        </authorList>
    </citation>
    <scope>NUCLEOTIDE SEQUENCE [LARGE SCALE GENOMIC DNA]</scope>
    <source>
        <strain evidence="3">51987-8</strain>
    </source>
</reference>
<keyword evidence="2" id="KW-0472">Membrane</keyword>
<proteinExistence type="predicted"/>
<evidence type="ECO:0000313" key="4">
    <source>
        <dbReference type="Proteomes" id="UP000076154"/>
    </source>
</evidence>
<feature type="compositionally biased region" description="Acidic residues" evidence="1">
    <location>
        <begin position="111"/>
        <end position="120"/>
    </location>
</feature>
<dbReference type="OrthoDB" id="3267855at2759"/>
<dbReference type="InParanoid" id="A0A369J5B7"/>
<protein>
    <submittedName>
        <fullName evidence="3">Uncharacterized protein</fullName>
    </submittedName>
</protein>
<feature type="region of interest" description="Disordered" evidence="1">
    <location>
        <begin position="108"/>
        <end position="130"/>
    </location>
</feature>
<sequence length="174" mass="19246">MTVVFEVSSAGLTTFRSIQALNVGGPWRTQKEGFMYLLFEQGLLYFCVVSVLTVASLALNVSIPGGFLQRLLNAYTIPLSGLMTARFLLHLRMWESNHAAFRSRPRNRVDEDCDEDEDSTGMDFVSNPNHQRSRTVTLDSFVEDFGEDPVRRARASSINFSRSGGGGTQDGLAG</sequence>
<evidence type="ECO:0000256" key="1">
    <source>
        <dbReference type="SAM" id="MobiDB-lite"/>
    </source>
</evidence>
<feature type="transmembrane region" description="Helical" evidence="2">
    <location>
        <begin position="75"/>
        <end position="94"/>
    </location>
</feature>